<proteinExistence type="predicted"/>
<reference evidence="1" key="1">
    <citation type="journal article" date="2021" name="New Phytol.">
        <title>Evolutionary innovations through gain and loss of genes in the ectomycorrhizal Boletales.</title>
        <authorList>
            <person name="Wu G."/>
            <person name="Miyauchi S."/>
            <person name="Morin E."/>
            <person name="Kuo A."/>
            <person name="Drula E."/>
            <person name="Varga T."/>
            <person name="Kohler A."/>
            <person name="Feng B."/>
            <person name="Cao Y."/>
            <person name="Lipzen A."/>
            <person name="Daum C."/>
            <person name="Hundley H."/>
            <person name="Pangilinan J."/>
            <person name="Johnson J."/>
            <person name="Barry K."/>
            <person name="LaButti K."/>
            <person name="Ng V."/>
            <person name="Ahrendt S."/>
            <person name="Min B."/>
            <person name="Choi I.G."/>
            <person name="Park H."/>
            <person name="Plett J.M."/>
            <person name="Magnuson J."/>
            <person name="Spatafora J.W."/>
            <person name="Nagy L.G."/>
            <person name="Henrissat B."/>
            <person name="Grigoriev I.V."/>
            <person name="Yang Z.L."/>
            <person name="Xu J."/>
            <person name="Martin F.M."/>
        </authorList>
    </citation>
    <scope>NUCLEOTIDE SEQUENCE</scope>
    <source>
        <strain evidence="1">ATCC 28755</strain>
    </source>
</reference>
<evidence type="ECO:0000313" key="1">
    <source>
        <dbReference type="EMBL" id="KAH7906838.1"/>
    </source>
</evidence>
<protein>
    <submittedName>
        <fullName evidence="1">Uncharacterized protein</fullName>
    </submittedName>
</protein>
<comment type="caution">
    <text evidence="1">The sequence shown here is derived from an EMBL/GenBank/DDBJ whole genome shotgun (WGS) entry which is preliminary data.</text>
</comment>
<keyword evidence="2" id="KW-1185">Reference proteome</keyword>
<gene>
    <name evidence="1" type="ORF">BJ138DRAFT_1104812</name>
</gene>
<accession>A0ACB8A2I6</accession>
<name>A0ACB8A2I6_9AGAM</name>
<dbReference type="Proteomes" id="UP000790377">
    <property type="component" value="Unassembled WGS sequence"/>
</dbReference>
<organism evidence="1 2">
    <name type="scientific">Hygrophoropsis aurantiaca</name>
    <dbReference type="NCBI Taxonomy" id="72124"/>
    <lineage>
        <taxon>Eukaryota</taxon>
        <taxon>Fungi</taxon>
        <taxon>Dikarya</taxon>
        <taxon>Basidiomycota</taxon>
        <taxon>Agaricomycotina</taxon>
        <taxon>Agaricomycetes</taxon>
        <taxon>Agaricomycetidae</taxon>
        <taxon>Boletales</taxon>
        <taxon>Coniophorineae</taxon>
        <taxon>Hygrophoropsidaceae</taxon>
        <taxon>Hygrophoropsis</taxon>
    </lineage>
</organism>
<sequence>MRPVAIVQFWRSGGIGWRVARVLMLDIGAAKPLASGLNLANSNTDTGGTHLTAGVGCLGRRTAQPKSLLTSHPFPEFPVPSSTHKVIIDTKEPLLNMNAERMVVKPEQHRFVAVVTFPAISVVIFLTLAVAGFLIVSAFLTASSIDSNADYTRYRYKYPTRLCAVQMQG</sequence>
<dbReference type="EMBL" id="MU267969">
    <property type="protein sequence ID" value="KAH7906838.1"/>
    <property type="molecule type" value="Genomic_DNA"/>
</dbReference>
<evidence type="ECO:0000313" key="2">
    <source>
        <dbReference type="Proteomes" id="UP000790377"/>
    </source>
</evidence>